<protein>
    <recommendedName>
        <fullName evidence="4">Neuropeptide</fullName>
    </recommendedName>
</protein>
<keyword evidence="1" id="KW-0732">Signal</keyword>
<keyword evidence="3" id="KW-1185">Reference proteome</keyword>
<feature type="chain" id="PRO_5040348405" description="Neuropeptide" evidence="1">
    <location>
        <begin position="19"/>
        <end position="97"/>
    </location>
</feature>
<evidence type="ECO:0008006" key="4">
    <source>
        <dbReference type="Google" id="ProtNLM"/>
    </source>
</evidence>
<sequence length="97" mass="10353">MFISLLLIALCGCNSVHALSLDPTGHDGLAGDINISPDVRSEKQSLAESVLDIGPNTQGGKHCTATTCCPFYMFCCNNNMSCCKIYRKTIPASASYC</sequence>
<evidence type="ECO:0000256" key="1">
    <source>
        <dbReference type="SAM" id="SignalP"/>
    </source>
</evidence>
<feature type="signal peptide" evidence="1">
    <location>
        <begin position="1"/>
        <end position="18"/>
    </location>
</feature>
<dbReference type="AlphaFoldDB" id="A0A9P0E253"/>
<gene>
    <name evidence="2" type="ORF">NEZAVI_LOCUS201</name>
</gene>
<proteinExistence type="predicted"/>
<organism evidence="2 3">
    <name type="scientific">Nezara viridula</name>
    <name type="common">Southern green stink bug</name>
    <name type="synonym">Cimex viridulus</name>
    <dbReference type="NCBI Taxonomy" id="85310"/>
    <lineage>
        <taxon>Eukaryota</taxon>
        <taxon>Metazoa</taxon>
        <taxon>Ecdysozoa</taxon>
        <taxon>Arthropoda</taxon>
        <taxon>Hexapoda</taxon>
        <taxon>Insecta</taxon>
        <taxon>Pterygota</taxon>
        <taxon>Neoptera</taxon>
        <taxon>Paraneoptera</taxon>
        <taxon>Hemiptera</taxon>
        <taxon>Heteroptera</taxon>
        <taxon>Panheteroptera</taxon>
        <taxon>Pentatomomorpha</taxon>
        <taxon>Pentatomoidea</taxon>
        <taxon>Pentatomidae</taxon>
        <taxon>Pentatominae</taxon>
        <taxon>Nezara</taxon>
    </lineage>
</organism>
<reference evidence="2" key="1">
    <citation type="submission" date="2022-01" db="EMBL/GenBank/DDBJ databases">
        <authorList>
            <person name="King R."/>
        </authorList>
    </citation>
    <scope>NUCLEOTIDE SEQUENCE</scope>
</reference>
<dbReference type="Proteomes" id="UP001152798">
    <property type="component" value="Chromosome 1"/>
</dbReference>
<accession>A0A9P0E253</accession>
<dbReference type="EMBL" id="OV725077">
    <property type="protein sequence ID" value="CAH1388615.1"/>
    <property type="molecule type" value="Genomic_DNA"/>
</dbReference>
<evidence type="ECO:0000313" key="3">
    <source>
        <dbReference type="Proteomes" id="UP001152798"/>
    </source>
</evidence>
<evidence type="ECO:0000313" key="2">
    <source>
        <dbReference type="EMBL" id="CAH1388615.1"/>
    </source>
</evidence>
<name>A0A9P0E253_NEZVI</name>